<evidence type="ECO:0000313" key="5">
    <source>
        <dbReference type="Proteomes" id="UP000503447"/>
    </source>
</evidence>
<keyword evidence="2" id="KW-0732">Signal</keyword>
<feature type="signal peptide" evidence="2">
    <location>
        <begin position="1"/>
        <end position="21"/>
    </location>
</feature>
<evidence type="ECO:0000256" key="1">
    <source>
        <dbReference type="SAM" id="MobiDB-lite"/>
    </source>
</evidence>
<sequence>MRSARPAALLLALVLTPSVRADVVINEIMYHAPDDLDDLQYIELFNTGDKPVDLSRWRIKGAKHEFPAGTAIEAGGYLVVCKSLKDFKRVYGFDAAGEFRGALSHSGEQVDLLDATGKKIDGLKYKTRAPWPLAPDGESSALERICPTSPGDVPENWAPSPLASGTPKPMGTPGKKNAVYAAALPPVISNVTATPPRATPAQDIKVTAEVRAAAAVKTVELRYRVVRSGLESGDVILPMAGDGNTYTATIPAQKAGEIVRLRVRAIDAQDGDRTYPHPNEVRPSLSVYVHDKFEPGPIPLGYLVSVGRTEVRNAQIDPGPSNGRPPVPTPPARGNSAFVFVDPKTAEPELFDFVSVVPRSGGRKIRFHKDHTLRGMTTVALMYEYADRFPLAEFLAYEVYRKAGVPCPRADFVRTWIDGRPIGFQLLLEQPNKAFLRHNNYDAGGTLYKAQWTGGTLVQRHEKKTHTHTGHEDLIELMNQLLRAKGADQWAVIKKNFDTEEMVNLYATRMILSDWDGFFNNYYLYHDAARTGKWAMFPWDQDKTWGYHDGINGYGVFADLPITFGMEGDRPPRGSEIWWRPGGDLSRPLLANATFRKHFLARTKDLLETVYTAEAFGPVIKALGERLEDEVKYRAEVRHEDPKRAVEHFRKNLDSLRTHLVKRREFLLKQDEIKRAGKYDPKDLK</sequence>
<evidence type="ECO:0000259" key="3">
    <source>
        <dbReference type="PROSITE" id="PS51841"/>
    </source>
</evidence>
<dbReference type="InterPro" id="IPR001322">
    <property type="entry name" value="Lamin_tail_dom"/>
</dbReference>
<gene>
    <name evidence="4" type="ORF">FTUN_8263</name>
</gene>
<dbReference type="Gene3D" id="2.60.40.1260">
    <property type="entry name" value="Lamin Tail domain"/>
    <property type="match status" value="1"/>
</dbReference>
<feature type="region of interest" description="Disordered" evidence="1">
    <location>
        <begin position="313"/>
        <end position="334"/>
    </location>
</feature>
<protein>
    <recommendedName>
        <fullName evidence="3">LTD domain-containing protein</fullName>
    </recommendedName>
</protein>
<accession>A0A6M5Z5A8</accession>
<dbReference type="Pfam" id="PF00932">
    <property type="entry name" value="LTD"/>
    <property type="match status" value="1"/>
</dbReference>
<dbReference type="PANTHER" id="PTHR40050:SF1">
    <property type="entry name" value="INNER SPORE COAT PROTEIN H"/>
    <property type="match status" value="1"/>
</dbReference>
<feature type="chain" id="PRO_5026804763" description="LTD domain-containing protein" evidence="2">
    <location>
        <begin position="22"/>
        <end position="685"/>
    </location>
</feature>
<organism evidence="4 5">
    <name type="scientific">Frigoriglobus tundricola</name>
    <dbReference type="NCBI Taxonomy" id="2774151"/>
    <lineage>
        <taxon>Bacteria</taxon>
        <taxon>Pseudomonadati</taxon>
        <taxon>Planctomycetota</taxon>
        <taxon>Planctomycetia</taxon>
        <taxon>Gemmatales</taxon>
        <taxon>Gemmataceae</taxon>
        <taxon>Frigoriglobus</taxon>
    </lineage>
</organism>
<dbReference type="InterPro" id="IPR014867">
    <property type="entry name" value="Spore_coat_CotH_CotH2/3/7"/>
</dbReference>
<name>A0A6M5Z5A8_9BACT</name>
<dbReference type="Proteomes" id="UP000503447">
    <property type="component" value="Chromosome"/>
</dbReference>
<dbReference type="InterPro" id="IPR036415">
    <property type="entry name" value="Lamin_tail_dom_sf"/>
</dbReference>
<dbReference type="KEGG" id="ftj:FTUN_8263"/>
<reference evidence="5" key="1">
    <citation type="submission" date="2020-05" db="EMBL/GenBank/DDBJ databases">
        <title>Frigoriglobus tundricola gen. nov., sp. nov., a psychrotolerant cellulolytic planctomycete of the family Gemmataceae with two divergent copies of 16S rRNA gene.</title>
        <authorList>
            <person name="Kulichevskaya I.S."/>
            <person name="Ivanova A.A."/>
            <person name="Naumoff D.G."/>
            <person name="Beletsky A.V."/>
            <person name="Rijpstra W.I.C."/>
            <person name="Sinninghe Damste J.S."/>
            <person name="Mardanov A.V."/>
            <person name="Ravin N.V."/>
            <person name="Dedysh S.N."/>
        </authorList>
    </citation>
    <scope>NUCLEOTIDE SEQUENCE [LARGE SCALE GENOMIC DNA]</scope>
    <source>
        <strain evidence="5">PL17</strain>
    </source>
</reference>
<dbReference type="RefSeq" id="WP_171475339.1">
    <property type="nucleotide sequence ID" value="NZ_CP053452.2"/>
</dbReference>
<feature type="domain" description="LTD" evidence="3">
    <location>
        <begin position="15"/>
        <end position="127"/>
    </location>
</feature>
<dbReference type="SUPFAM" id="SSF74853">
    <property type="entry name" value="Lamin A/C globular tail domain"/>
    <property type="match status" value="1"/>
</dbReference>
<dbReference type="EMBL" id="CP053452">
    <property type="protein sequence ID" value="QJX00631.1"/>
    <property type="molecule type" value="Genomic_DNA"/>
</dbReference>
<proteinExistence type="predicted"/>
<evidence type="ECO:0000256" key="2">
    <source>
        <dbReference type="SAM" id="SignalP"/>
    </source>
</evidence>
<dbReference type="AlphaFoldDB" id="A0A6M5Z5A8"/>
<dbReference type="Pfam" id="PF08757">
    <property type="entry name" value="CotH"/>
    <property type="match status" value="1"/>
</dbReference>
<dbReference type="PANTHER" id="PTHR40050">
    <property type="entry name" value="INNER SPORE COAT PROTEIN H"/>
    <property type="match status" value="1"/>
</dbReference>
<evidence type="ECO:0000313" key="4">
    <source>
        <dbReference type="EMBL" id="QJX00631.1"/>
    </source>
</evidence>
<keyword evidence="5" id="KW-1185">Reference proteome</keyword>
<dbReference type="PROSITE" id="PS51841">
    <property type="entry name" value="LTD"/>
    <property type="match status" value="1"/>
</dbReference>